<keyword evidence="5 7" id="KW-0808">Transferase</keyword>
<dbReference type="InterPro" id="IPR002292">
    <property type="entry name" value="Orn/put_carbamltrans"/>
</dbReference>
<dbReference type="Proteomes" id="UP000195514">
    <property type="component" value="Chromosome I"/>
</dbReference>
<dbReference type="KEGG" id="abat:CFX1CAM_1280"/>
<dbReference type="FunFam" id="3.40.50.1370:FF:000008">
    <property type="entry name" value="Ornithine carbamoyltransferase"/>
    <property type="match status" value="1"/>
</dbReference>
<comment type="catalytic activity">
    <reaction evidence="6 7">
        <text>carbamoyl phosphate + L-ornithine = L-citrulline + phosphate + H(+)</text>
        <dbReference type="Rhea" id="RHEA:19513"/>
        <dbReference type="ChEBI" id="CHEBI:15378"/>
        <dbReference type="ChEBI" id="CHEBI:43474"/>
        <dbReference type="ChEBI" id="CHEBI:46911"/>
        <dbReference type="ChEBI" id="CHEBI:57743"/>
        <dbReference type="ChEBI" id="CHEBI:58228"/>
        <dbReference type="EC" id="2.1.3.3"/>
    </reaction>
</comment>
<dbReference type="Pfam" id="PF02729">
    <property type="entry name" value="OTCace_N"/>
    <property type="match status" value="1"/>
</dbReference>
<comment type="subcellular location">
    <subcellularLocation>
        <location evidence="7">Cytoplasm</location>
    </subcellularLocation>
</comment>
<feature type="binding site" evidence="7">
    <location>
        <begin position="129"/>
        <end position="132"/>
    </location>
    <ligand>
        <name>carbamoyl phosphate</name>
        <dbReference type="ChEBI" id="CHEBI:58228"/>
    </ligand>
</feature>
<evidence type="ECO:0000256" key="3">
    <source>
        <dbReference type="ARBA" id="ARBA00013007"/>
    </source>
</evidence>
<dbReference type="NCBIfam" id="TIGR00658">
    <property type="entry name" value="orni_carb_tr"/>
    <property type="match status" value="1"/>
</dbReference>
<dbReference type="NCBIfam" id="NF001986">
    <property type="entry name" value="PRK00779.1"/>
    <property type="match status" value="1"/>
</dbReference>
<feature type="binding site" evidence="7">
    <location>
        <begin position="228"/>
        <end position="229"/>
    </location>
    <ligand>
        <name>L-ornithine</name>
        <dbReference type="ChEBI" id="CHEBI:46911"/>
    </ligand>
</feature>
<dbReference type="GO" id="GO:0016597">
    <property type="term" value="F:amino acid binding"/>
    <property type="evidence" value="ECO:0007669"/>
    <property type="project" value="InterPro"/>
</dbReference>
<sequence length="312" mass="34435">MKHFIDIADFSVVELENMLDLGMKLKAEQKSGVFRPLLKNKVLAMLFQKPSLRTRVSFDMAMRTLGGDALYLSPQEVGLGTRESIADVSRVLSGYVQAIMARVFDHEHILELAQWSTVPVINGLSDYNHPCQAMADAITIIEEFGELKGKTVSYIGDGNNVAISLMKIVTKLGGHYKIANPEGYDMPDEAVKQSLGFAADSGGSVSLFRKPEDAAEGADVLYTDTWTSMGQEEESSEREKVFPPYQINEKLIGYAKPSAIVLHCLPAYRGLEITDEVADGPHSRLFPQAENRLHAQKAILVKLLYEGDPDVN</sequence>
<protein>
    <recommendedName>
        <fullName evidence="4 7">Ornithine carbamoyltransferase</fullName>
        <shortName evidence="7">OTCase</shortName>
        <ecNumber evidence="3 7">2.1.3.3</ecNumber>
    </recommendedName>
</protein>
<dbReference type="InterPro" id="IPR024904">
    <property type="entry name" value="OTCase_ArgI"/>
</dbReference>
<dbReference type="InterPro" id="IPR006131">
    <property type="entry name" value="Asp_carbamoyltransf_Asp/Orn-bd"/>
</dbReference>
<organism evidence="10 11">
    <name type="scientific">Candidatus Brevifilum fermentans</name>
    <dbReference type="NCBI Taxonomy" id="1986204"/>
    <lineage>
        <taxon>Bacteria</taxon>
        <taxon>Bacillati</taxon>
        <taxon>Chloroflexota</taxon>
        <taxon>Anaerolineae</taxon>
        <taxon>Anaerolineales</taxon>
        <taxon>Anaerolineaceae</taxon>
        <taxon>Candidatus Brevifilum</taxon>
    </lineage>
</organism>
<feature type="binding site" evidence="7">
    <location>
        <position position="292"/>
    </location>
    <ligand>
        <name>carbamoyl phosphate</name>
        <dbReference type="ChEBI" id="CHEBI:58228"/>
    </ligand>
</feature>
<evidence type="ECO:0000256" key="5">
    <source>
        <dbReference type="ARBA" id="ARBA00022679"/>
    </source>
</evidence>
<evidence type="ECO:0000313" key="10">
    <source>
        <dbReference type="EMBL" id="SMX54345.1"/>
    </source>
</evidence>
<keyword evidence="7" id="KW-0963">Cytoplasm</keyword>
<evidence type="ECO:0000259" key="9">
    <source>
        <dbReference type="Pfam" id="PF02729"/>
    </source>
</evidence>
<dbReference type="EC" id="2.1.3.3" evidence="3 7"/>
<feature type="binding site" evidence="7">
    <location>
        <position position="224"/>
    </location>
    <ligand>
        <name>L-ornithine</name>
        <dbReference type="ChEBI" id="CHEBI:46911"/>
    </ligand>
</feature>
<name>A0A1Y6K3T8_9CHLR</name>
<feature type="domain" description="Aspartate/ornithine carbamoyltransferase Asp/Orn-binding" evidence="8">
    <location>
        <begin position="148"/>
        <end position="301"/>
    </location>
</feature>
<dbReference type="PANTHER" id="PTHR45753:SF3">
    <property type="entry name" value="ORNITHINE TRANSCARBAMYLASE, MITOCHONDRIAL"/>
    <property type="match status" value="1"/>
</dbReference>
<feature type="binding site" evidence="7">
    <location>
        <begin position="264"/>
        <end position="265"/>
    </location>
    <ligand>
        <name>carbamoyl phosphate</name>
        <dbReference type="ChEBI" id="CHEBI:58228"/>
    </ligand>
</feature>
<accession>A0A1Y6K3T8</accession>
<dbReference type="PANTHER" id="PTHR45753">
    <property type="entry name" value="ORNITHINE CARBAMOYLTRANSFERASE, MITOCHONDRIAL"/>
    <property type="match status" value="1"/>
</dbReference>
<dbReference type="GO" id="GO:0042450">
    <property type="term" value="P:L-arginine biosynthetic process via ornithine"/>
    <property type="evidence" value="ECO:0007669"/>
    <property type="project" value="UniProtKB-UniRule"/>
</dbReference>
<dbReference type="InterPro" id="IPR036901">
    <property type="entry name" value="Asp/Orn_carbamoylTrfase_sf"/>
</dbReference>
<dbReference type="OrthoDB" id="9802587at2"/>
<dbReference type="InterPro" id="IPR006132">
    <property type="entry name" value="Asp/Orn_carbamoyltranf_P-bd"/>
</dbReference>
<comment type="caution">
    <text evidence="7">Lacks conserved residue(s) required for the propagation of feature annotation.</text>
</comment>
<comment type="similarity">
    <text evidence="2 7">Belongs to the aspartate/ornithine carbamoyltransferase superfamily. OTCase family.</text>
</comment>
<evidence type="ECO:0000256" key="6">
    <source>
        <dbReference type="ARBA" id="ARBA00048772"/>
    </source>
</evidence>
<dbReference type="SUPFAM" id="SSF53671">
    <property type="entry name" value="Aspartate/ornithine carbamoyltransferase"/>
    <property type="match status" value="1"/>
</dbReference>
<feature type="domain" description="Aspartate/ornithine carbamoyltransferase carbamoyl-P binding" evidence="9">
    <location>
        <begin position="2"/>
        <end position="142"/>
    </location>
</feature>
<dbReference type="HAMAP" id="MF_01109">
    <property type="entry name" value="OTCase"/>
    <property type="match status" value="1"/>
</dbReference>
<feature type="binding site" evidence="7">
    <location>
        <position position="102"/>
    </location>
    <ligand>
        <name>carbamoyl phosphate</name>
        <dbReference type="ChEBI" id="CHEBI:58228"/>
    </ligand>
</feature>
<dbReference type="GO" id="GO:0005737">
    <property type="term" value="C:cytoplasm"/>
    <property type="evidence" value="ECO:0007669"/>
    <property type="project" value="UniProtKB-SubCell"/>
</dbReference>
<proteinExistence type="inferred from homology"/>
<evidence type="ECO:0000256" key="7">
    <source>
        <dbReference type="HAMAP-Rule" id="MF_01109"/>
    </source>
</evidence>
<dbReference type="GO" id="GO:0019240">
    <property type="term" value="P:citrulline biosynthetic process"/>
    <property type="evidence" value="ECO:0007669"/>
    <property type="project" value="TreeGrafter"/>
</dbReference>
<dbReference type="RefSeq" id="WP_087862202.1">
    <property type="nucleotide sequence ID" value="NZ_LT859958.1"/>
</dbReference>
<dbReference type="GO" id="GO:0004585">
    <property type="term" value="F:ornithine carbamoyltransferase activity"/>
    <property type="evidence" value="ECO:0007669"/>
    <property type="project" value="UniProtKB-UniRule"/>
</dbReference>
<evidence type="ECO:0000313" key="11">
    <source>
        <dbReference type="Proteomes" id="UP000195514"/>
    </source>
</evidence>
<dbReference type="InterPro" id="IPR006130">
    <property type="entry name" value="Asp/Orn_carbamoylTrfase"/>
</dbReference>
<dbReference type="PRINTS" id="PR00100">
    <property type="entry name" value="AOTCASE"/>
</dbReference>
<dbReference type="AlphaFoldDB" id="A0A1Y6K3T8"/>
<gene>
    <name evidence="10" type="primary">argF</name>
    <name evidence="10" type="ORF">CFX1CAM_1280</name>
</gene>
<evidence type="ECO:0000259" key="8">
    <source>
        <dbReference type="Pfam" id="PF00185"/>
    </source>
</evidence>
<dbReference type="PRINTS" id="PR00102">
    <property type="entry name" value="OTCASE"/>
</dbReference>
<dbReference type="Pfam" id="PF00185">
    <property type="entry name" value="OTCace"/>
    <property type="match status" value="1"/>
</dbReference>
<evidence type="ECO:0000256" key="4">
    <source>
        <dbReference type="ARBA" id="ARBA00016634"/>
    </source>
</evidence>
<comment type="pathway">
    <text evidence="1">Amino-acid biosynthesis; L-arginine biosynthesis; L-arginine from L-ornithine and carbamoyl phosphate: step 1/3.</text>
</comment>
<reference evidence="11" key="1">
    <citation type="submission" date="2017-05" db="EMBL/GenBank/DDBJ databases">
        <authorList>
            <person name="Kirkegaard R."/>
            <person name="Mcilroy J S."/>
        </authorList>
    </citation>
    <scope>NUCLEOTIDE SEQUENCE [LARGE SCALE GENOMIC DNA]</scope>
</reference>
<dbReference type="EMBL" id="LT859958">
    <property type="protein sequence ID" value="SMX54345.1"/>
    <property type="molecule type" value="Genomic_DNA"/>
</dbReference>
<evidence type="ECO:0000256" key="2">
    <source>
        <dbReference type="ARBA" id="ARBA00007805"/>
    </source>
</evidence>
<keyword evidence="11" id="KW-1185">Reference proteome</keyword>
<feature type="binding site" evidence="7">
    <location>
        <position position="160"/>
    </location>
    <ligand>
        <name>L-ornithine</name>
        <dbReference type="ChEBI" id="CHEBI:46911"/>
    </ligand>
</feature>
<dbReference type="Gene3D" id="3.40.50.1370">
    <property type="entry name" value="Aspartate/ornithine carbamoyltransferase"/>
    <property type="match status" value="2"/>
</dbReference>
<evidence type="ECO:0000256" key="1">
    <source>
        <dbReference type="ARBA" id="ARBA00004975"/>
    </source>
</evidence>